<feature type="signal peptide" evidence="17">
    <location>
        <begin position="1"/>
        <end position="20"/>
    </location>
</feature>
<dbReference type="GO" id="GO:0046922">
    <property type="term" value="F:peptide-O-fucosyltransferase activity"/>
    <property type="evidence" value="ECO:0007669"/>
    <property type="project" value="UniProtKB-EC"/>
</dbReference>
<dbReference type="CDD" id="cd11302">
    <property type="entry name" value="O-FucT-1"/>
    <property type="match status" value="1"/>
</dbReference>
<evidence type="ECO:0000256" key="12">
    <source>
        <dbReference type="ARBA" id="ARBA00023253"/>
    </source>
</evidence>
<dbReference type="GO" id="GO:0007219">
    <property type="term" value="P:Notch signaling pathway"/>
    <property type="evidence" value="ECO:0007669"/>
    <property type="project" value="UniProtKB-KW"/>
</dbReference>
<dbReference type="Gene3D" id="3.40.50.11350">
    <property type="match status" value="1"/>
</dbReference>
<evidence type="ECO:0000256" key="2">
    <source>
        <dbReference type="ARBA" id="ARBA00004922"/>
    </source>
</evidence>
<comment type="subcellular location">
    <subcellularLocation>
        <location evidence="1">Endoplasmic reticulum</location>
    </subcellularLocation>
</comment>
<evidence type="ECO:0000256" key="5">
    <source>
        <dbReference type="ARBA" id="ARBA00021745"/>
    </source>
</evidence>
<keyword evidence="12" id="KW-0294">Fucose metabolism</keyword>
<reference evidence="18" key="2">
    <citation type="submission" date="2024-08" db="UniProtKB">
        <authorList>
            <consortium name="EnsemblMetazoa"/>
        </authorList>
    </citation>
    <scope>IDENTIFICATION</scope>
</reference>
<evidence type="ECO:0000256" key="17">
    <source>
        <dbReference type="SAM" id="SignalP"/>
    </source>
</evidence>
<keyword evidence="17" id="KW-0732">Signal</keyword>
<feature type="chain" id="PRO_5043479255" description="GDP-fucose protein O-fucosyltransferase 1" evidence="17">
    <location>
        <begin position="21"/>
        <end position="406"/>
    </location>
</feature>
<sequence length="406" mass="46019">MTLLYVLSILIVYLIQNSVSFDPSGYMVYCPCMGRFGNQADHFLGSLAFAKALNRTLVLPPWIEYRYGERLPKIVPFSTYFTTAPLLEFHKVIPMKTFMDSIAPYEWPSKQRVVFCYMARGKVLVVMYKSTLASPLLLGDSKSCNAKEGNPFGAFWDSIQVDFVDSEFYGPLHHDVSNEDIVKTWKEIYPPDKWPVLAFTGAPASFPVADENRHIHKHLVWSKDIEDKAKKFLSSRMPKGAFIGIHLRNGVDWVRACKHIPESPNLFAAPQCLGYRNEKGNATAEMCLPSKEQIVKQLKKAIKNMNDLAKVDSHKTVRAVFVASDNHHMIEELRSALHKLKVTVVKLNTPDPHVDLAILGKSNVFIGNCISSFSAFVKRERDSRGAPSLFWGFPVTRSRAKYRDEL</sequence>
<evidence type="ECO:0000256" key="1">
    <source>
        <dbReference type="ARBA" id="ARBA00004240"/>
    </source>
</evidence>
<reference evidence="19" key="1">
    <citation type="journal article" date="2013" name="Genome Biol.">
        <title>Draft genome of the mountain pine beetle, Dendroctonus ponderosae Hopkins, a major forest pest.</title>
        <authorList>
            <person name="Keeling C.I."/>
            <person name="Yuen M.M."/>
            <person name="Liao N.Y."/>
            <person name="Docking T.R."/>
            <person name="Chan S.K."/>
            <person name="Taylor G.A."/>
            <person name="Palmquist D.L."/>
            <person name="Jackman S.D."/>
            <person name="Nguyen A."/>
            <person name="Li M."/>
            <person name="Henderson H."/>
            <person name="Janes J.K."/>
            <person name="Zhao Y."/>
            <person name="Pandoh P."/>
            <person name="Moore R."/>
            <person name="Sperling F.A."/>
            <person name="Huber D.P."/>
            <person name="Birol I."/>
            <person name="Jones S.J."/>
            <person name="Bohlmann J."/>
        </authorList>
    </citation>
    <scope>NUCLEOTIDE SEQUENCE</scope>
</reference>
<evidence type="ECO:0000256" key="7">
    <source>
        <dbReference type="ARBA" id="ARBA00022679"/>
    </source>
</evidence>
<keyword evidence="10" id="KW-1015">Disulfide bond</keyword>
<organism evidence="18 19">
    <name type="scientific">Dendroctonus ponderosae</name>
    <name type="common">Mountain pine beetle</name>
    <dbReference type="NCBI Taxonomy" id="77166"/>
    <lineage>
        <taxon>Eukaryota</taxon>
        <taxon>Metazoa</taxon>
        <taxon>Ecdysozoa</taxon>
        <taxon>Arthropoda</taxon>
        <taxon>Hexapoda</taxon>
        <taxon>Insecta</taxon>
        <taxon>Pterygota</taxon>
        <taxon>Neoptera</taxon>
        <taxon>Endopterygota</taxon>
        <taxon>Coleoptera</taxon>
        <taxon>Polyphaga</taxon>
        <taxon>Cucujiformia</taxon>
        <taxon>Curculionidae</taxon>
        <taxon>Scolytinae</taxon>
        <taxon>Dendroctonus</taxon>
    </lineage>
</organism>
<evidence type="ECO:0000256" key="10">
    <source>
        <dbReference type="ARBA" id="ARBA00023157"/>
    </source>
</evidence>
<keyword evidence="9" id="KW-0914">Notch signaling pathway</keyword>
<dbReference type="Pfam" id="PF10250">
    <property type="entry name" value="O-FucT"/>
    <property type="match status" value="1"/>
</dbReference>
<keyword evidence="7" id="KW-0808">Transferase</keyword>
<comment type="similarity">
    <text evidence="3">Belongs to the glycosyltransferase 65 family.</text>
</comment>
<protein>
    <recommendedName>
        <fullName evidence="5">GDP-fucose protein O-fucosyltransferase 1</fullName>
        <ecNumber evidence="4">2.4.1.221</ecNumber>
    </recommendedName>
    <alternativeName>
        <fullName evidence="14">Peptide-O-fucosyltransferase 1</fullName>
    </alternativeName>
</protein>
<dbReference type="GO" id="GO:0005783">
    <property type="term" value="C:endoplasmic reticulum"/>
    <property type="evidence" value="ECO:0007669"/>
    <property type="project" value="UniProtKB-SubCell"/>
</dbReference>
<evidence type="ECO:0000256" key="13">
    <source>
        <dbReference type="ARBA" id="ARBA00023277"/>
    </source>
</evidence>
<comment type="pathway">
    <text evidence="2">Protein modification; protein glycosylation.</text>
</comment>
<dbReference type="EnsemblMetazoa" id="XM_019911758.1">
    <property type="protein sequence ID" value="XP_019767317.1"/>
    <property type="gene ID" value="LOC109542511"/>
</dbReference>
<dbReference type="GeneID" id="109542511"/>
<evidence type="ECO:0000256" key="11">
    <source>
        <dbReference type="ARBA" id="ARBA00023180"/>
    </source>
</evidence>
<dbReference type="InterPro" id="IPR039922">
    <property type="entry name" value="POFUT1"/>
</dbReference>
<keyword evidence="19" id="KW-1185">Reference proteome</keyword>
<keyword evidence="13" id="KW-0119">Carbohydrate metabolism</keyword>
<evidence type="ECO:0000256" key="6">
    <source>
        <dbReference type="ARBA" id="ARBA00022676"/>
    </source>
</evidence>
<dbReference type="Gene3D" id="3.40.50.11340">
    <property type="match status" value="1"/>
</dbReference>
<proteinExistence type="inferred from homology"/>
<name>A0AAR5Q272_DENPD</name>
<evidence type="ECO:0000256" key="4">
    <source>
        <dbReference type="ARBA" id="ARBA00012196"/>
    </source>
</evidence>
<keyword evidence="11" id="KW-0325">Glycoprotein</keyword>
<evidence type="ECO:0000256" key="3">
    <source>
        <dbReference type="ARBA" id="ARBA00010626"/>
    </source>
</evidence>
<evidence type="ECO:0000313" key="19">
    <source>
        <dbReference type="Proteomes" id="UP000019118"/>
    </source>
</evidence>
<keyword evidence="6" id="KW-0328">Glycosyltransferase</keyword>
<evidence type="ECO:0000256" key="16">
    <source>
        <dbReference type="ARBA" id="ARBA00048647"/>
    </source>
</evidence>
<dbReference type="PANTHER" id="PTHR21420:SF10">
    <property type="entry name" value="GDP-FUCOSE PROTEIN O-FUCOSYLTRANSFERASE 1"/>
    <property type="match status" value="1"/>
</dbReference>
<comment type="catalytic activity">
    <reaction evidence="15">
        <text>L-threonyl-[protein] + GDP-beta-L-fucose = 3-O-(alpha-L-fucosyl)-L-threonyl-[protein] + GDP + H(+)</text>
        <dbReference type="Rhea" id="RHEA:70491"/>
        <dbReference type="Rhea" id="RHEA-COMP:11060"/>
        <dbReference type="Rhea" id="RHEA-COMP:17915"/>
        <dbReference type="ChEBI" id="CHEBI:15378"/>
        <dbReference type="ChEBI" id="CHEBI:30013"/>
        <dbReference type="ChEBI" id="CHEBI:57273"/>
        <dbReference type="ChEBI" id="CHEBI:58189"/>
        <dbReference type="ChEBI" id="CHEBI:189631"/>
        <dbReference type="EC" id="2.4.1.221"/>
    </reaction>
    <physiologicalReaction direction="left-to-right" evidence="15">
        <dbReference type="Rhea" id="RHEA:70492"/>
    </physiologicalReaction>
</comment>
<dbReference type="KEGG" id="dpa:109542511"/>
<evidence type="ECO:0000256" key="14">
    <source>
        <dbReference type="ARBA" id="ARBA00033080"/>
    </source>
</evidence>
<dbReference type="EC" id="2.4.1.221" evidence="4"/>
<accession>A0AAR5Q272</accession>
<comment type="catalytic activity">
    <reaction evidence="16">
        <text>L-seryl-[protein] + GDP-beta-L-fucose = 3-O-(alpha-L-fucosyl)-L-seryl-[protein] + GDP + H(+)</text>
        <dbReference type="Rhea" id="RHEA:63644"/>
        <dbReference type="Rhea" id="RHEA-COMP:9863"/>
        <dbReference type="Rhea" id="RHEA-COMP:17914"/>
        <dbReference type="ChEBI" id="CHEBI:15378"/>
        <dbReference type="ChEBI" id="CHEBI:29999"/>
        <dbReference type="ChEBI" id="CHEBI:57273"/>
        <dbReference type="ChEBI" id="CHEBI:58189"/>
        <dbReference type="ChEBI" id="CHEBI:189632"/>
        <dbReference type="EC" id="2.4.1.221"/>
    </reaction>
    <physiologicalReaction direction="left-to-right" evidence="16">
        <dbReference type="Rhea" id="RHEA:63645"/>
    </physiologicalReaction>
</comment>
<evidence type="ECO:0000256" key="9">
    <source>
        <dbReference type="ARBA" id="ARBA00022976"/>
    </source>
</evidence>
<keyword evidence="8" id="KW-0256">Endoplasmic reticulum</keyword>
<dbReference type="Proteomes" id="UP000019118">
    <property type="component" value="Unassembled WGS sequence"/>
</dbReference>
<dbReference type="AlphaFoldDB" id="A0AAR5Q272"/>
<evidence type="ECO:0000256" key="15">
    <source>
        <dbReference type="ARBA" id="ARBA00047273"/>
    </source>
</evidence>
<evidence type="ECO:0000256" key="8">
    <source>
        <dbReference type="ARBA" id="ARBA00022824"/>
    </source>
</evidence>
<evidence type="ECO:0000313" key="18">
    <source>
        <dbReference type="EnsemblMetazoa" id="XP_019767317.1"/>
    </source>
</evidence>
<dbReference type="PANTHER" id="PTHR21420">
    <property type="entry name" value="GDP-FUCOSE PROTEIN O-FUCOSYLTRANSFERASE 1"/>
    <property type="match status" value="1"/>
</dbReference>
<dbReference type="InterPro" id="IPR019378">
    <property type="entry name" value="GDP-Fuc_O-FucTrfase"/>
</dbReference>
<dbReference type="GO" id="GO:0006004">
    <property type="term" value="P:fucose metabolic process"/>
    <property type="evidence" value="ECO:0007669"/>
    <property type="project" value="UniProtKB-KW"/>
</dbReference>